<protein>
    <submittedName>
        <fullName evidence="2">TIGR01244 family phosphatase</fullName>
    </submittedName>
</protein>
<evidence type="ECO:0000259" key="1">
    <source>
        <dbReference type="Pfam" id="PF04273"/>
    </source>
</evidence>
<organism evidence="2 3">
    <name type="scientific">Dyella ginsengisoli</name>
    <dbReference type="NCBI Taxonomy" id="363848"/>
    <lineage>
        <taxon>Bacteria</taxon>
        <taxon>Pseudomonadati</taxon>
        <taxon>Pseudomonadota</taxon>
        <taxon>Gammaproteobacteria</taxon>
        <taxon>Lysobacterales</taxon>
        <taxon>Rhodanobacteraceae</taxon>
        <taxon>Dyella</taxon>
    </lineage>
</organism>
<dbReference type="CDD" id="cd14503">
    <property type="entry name" value="PTP-bact"/>
    <property type="match status" value="1"/>
</dbReference>
<dbReference type="InterPro" id="IPR005939">
    <property type="entry name" value="BLH_phosphatase-like"/>
</dbReference>
<dbReference type="RefSeq" id="WP_404629621.1">
    <property type="nucleotide sequence ID" value="NZ_JADIKM010000001.1"/>
</dbReference>
<keyword evidence="3" id="KW-1185">Reference proteome</keyword>
<dbReference type="InterPro" id="IPR029021">
    <property type="entry name" value="Prot-tyrosine_phosphatase-like"/>
</dbReference>
<evidence type="ECO:0000313" key="3">
    <source>
        <dbReference type="Proteomes" id="UP001620460"/>
    </source>
</evidence>
<sequence>MTTIKRLTDTLSVAPQISEADLATLAAEGFRSVINNRPDGESADQPASAVLAAAAARAGLVYREIPVVSGQLQDAQVTAFGAALAELPAPTLAFCRTGTRSTTLWALDAARVRPVADVVQTAAEAGYDLGALRPRLEQARAAGPARQARNP</sequence>
<dbReference type="SUPFAM" id="SSF52799">
    <property type="entry name" value="(Phosphotyrosine protein) phosphatases II"/>
    <property type="match status" value="1"/>
</dbReference>
<gene>
    <name evidence="2" type="ORF">ISP17_00855</name>
</gene>
<dbReference type="Pfam" id="PF04273">
    <property type="entry name" value="BLH_phosphatase"/>
    <property type="match status" value="1"/>
</dbReference>
<dbReference type="NCBIfam" id="TIGR01244">
    <property type="entry name" value="TIGR01244 family sulfur transferase"/>
    <property type="match status" value="1"/>
</dbReference>
<feature type="domain" description="Beta-lactamase hydrolase-like protein phosphatase-like" evidence="1">
    <location>
        <begin position="5"/>
        <end position="110"/>
    </location>
</feature>
<dbReference type="Gene3D" id="3.90.190.10">
    <property type="entry name" value="Protein tyrosine phosphatase superfamily"/>
    <property type="match status" value="1"/>
</dbReference>
<comment type="caution">
    <text evidence="2">The sequence shown here is derived from an EMBL/GenBank/DDBJ whole genome shotgun (WGS) entry which is preliminary data.</text>
</comment>
<accession>A0ABW8JRX4</accession>
<proteinExistence type="predicted"/>
<evidence type="ECO:0000313" key="2">
    <source>
        <dbReference type="EMBL" id="MFK2902495.1"/>
    </source>
</evidence>
<dbReference type="EMBL" id="JADIKM010000001">
    <property type="protein sequence ID" value="MFK2902495.1"/>
    <property type="molecule type" value="Genomic_DNA"/>
</dbReference>
<reference evidence="2 3" key="1">
    <citation type="submission" date="2020-10" db="EMBL/GenBank/DDBJ databases">
        <title>Phylogeny of dyella-like bacteria.</title>
        <authorList>
            <person name="Fu J."/>
        </authorList>
    </citation>
    <scope>NUCLEOTIDE SEQUENCE [LARGE SCALE GENOMIC DNA]</scope>
    <source>
        <strain evidence="2 3">Gsoil3046</strain>
    </source>
</reference>
<name>A0ABW8JRX4_9GAMM</name>
<dbReference type="Proteomes" id="UP001620460">
    <property type="component" value="Unassembled WGS sequence"/>
</dbReference>